<dbReference type="EMBL" id="JAHQIW010004366">
    <property type="protein sequence ID" value="KAJ1362079.1"/>
    <property type="molecule type" value="Genomic_DNA"/>
</dbReference>
<gene>
    <name evidence="6" type="ORF">KIN20_021495</name>
</gene>
<dbReference type="PROSITE" id="PS50038">
    <property type="entry name" value="FZ"/>
    <property type="match status" value="1"/>
</dbReference>
<comment type="caution">
    <text evidence="3">Lacks conserved residue(s) required for the propagation of feature annotation.</text>
</comment>
<evidence type="ECO:0000313" key="7">
    <source>
        <dbReference type="Proteomes" id="UP001196413"/>
    </source>
</evidence>
<dbReference type="Gene3D" id="1.10.2000.10">
    <property type="entry name" value="Frizzled cysteine-rich domain"/>
    <property type="match status" value="1"/>
</dbReference>
<dbReference type="PANTHER" id="PTHR11309:SF99">
    <property type="entry name" value="FRIZZLED-4"/>
    <property type="match status" value="1"/>
</dbReference>
<dbReference type="PANTHER" id="PTHR11309">
    <property type="entry name" value="FRIZZLED"/>
    <property type="match status" value="1"/>
</dbReference>
<name>A0AAD5QUK3_PARTN</name>
<dbReference type="AlphaFoldDB" id="A0AAD5QUK3"/>
<dbReference type="GO" id="GO:0005615">
    <property type="term" value="C:extracellular space"/>
    <property type="evidence" value="ECO:0007669"/>
    <property type="project" value="TreeGrafter"/>
</dbReference>
<evidence type="ECO:0000256" key="2">
    <source>
        <dbReference type="ARBA" id="ARBA00023157"/>
    </source>
</evidence>
<dbReference type="Pfam" id="PF01392">
    <property type="entry name" value="Fz"/>
    <property type="match status" value="1"/>
</dbReference>
<keyword evidence="2 3" id="KW-1015">Disulfide bond</keyword>
<dbReference type="InterPro" id="IPR015526">
    <property type="entry name" value="Frizzled/SFRP"/>
</dbReference>
<comment type="caution">
    <text evidence="6">The sequence shown here is derived from an EMBL/GenBank/DDBJ whole genome shotgun (WGS) entry which is preliminary data.</text>
</comment>
<feature type="non-terminal residue" evidence="6">
    <location>
        <position position="1"/>
    </location>
</feature>
<evidence type="ECO:0000259" key="5">
    <source>
        <dbReference type="PROSITE" id="PS50038"/>
    </source>
</evidence>
<evidence type="ECO:0000256" key="1">
    <source>
        <dbReference type="ARBA" id="ARBA00022473"/>
    </source>
</evidence>
<protein>
    <recommendedName>
        <fullName evidence="5">FZ domain-containing protein</fullName>
    </recommendedName>
</protein>
<organism evidence="6 7">
    <name type="scientific">Parelaphostrongylus tenuis</name>
    <name type="common">Meningeal worm</name>
    <dbReference type="NCBI Taxonomy" id="148309"/>
    <lineage>
        <taxon>Eukaryota</taxon>
        <taxon>Metazoa</taxon>
        <taxon>Ecdysozoa</taxon>
        <taxon>Nematoda</taxon>
        <taxon>Chromadorea</taxon>
        <taxon>Rhabditida</taxon>
        <taxon>Rhabditina</taxon>
        <taxon>Rhabditomorpha</taxon>
        <taxon>Strongyloidea</taxon>
        <taxon>Metastrongylidae</taxon>
        <taxon>Parelaphostrongylus</taxon>
    </lineage>
</organism>
<dbReference type="GO" id="GO:0035567">
    <property type="term" value="P:non-canonical Wnt signaling pathway"/>
    <property type="evidence" value="ECO:0007669"/>
    <property type="project" value="TreeGrafter"/>
</dbReference>
<feature type="disulfide bond" evidence="3">
    <location>
        <begin position="30"/>
        <end position="91"/>
    </location>
</feature>
<feature type="chain" id="PRO_5042227439" description="FZ domain-containing protein" evidence="4">
    <location>
        <begin position="19"/>
        <end position="108"/>
    </location>
</feature>
<evidence type="ECO:0000313" key="6">
    <source>
        <dbReference type="EMBL" id="KAJ1362079.1"/>
    </source>
</evidence>
<dbReference type="InterPro" id="IPR036790">
    <property type="entry name" value="Frizzled_dom_sf"/>
</dbReference>
<dbReference type="InterPro" id="IPR020067">
    <property type="entry name" value="Frizzled_dom"/>
</dbReference>
<dbReference type="SMART" id="SM00063">
    <property type="entry name" value="FRI"/>
    <property type="match status" value="1"/>
</dbReference>
<feature type="domain" description="FZ" evidence="5">
    <location>
        <begin position="25"/>
        <end position="108"/>
    </location>
</feature>
<dbReference type="SUPFAM" id="SSF63501">
    <property type="entry name" value="Frizzled cysteine-rich domain"/>
    <property type="match status" value="1"/>
</dbReference>
<keyword evidence="1" id="KW-0217">Developmental protein</keyword>
<sequence>MLLSIFLYTSAIVPVIHTASIFDQTSKGKCQPIEIPLCKDAPYNYTYFPNPYLQQDQQSLQTNTEHFKPLIRHDAIEIFSSSCAPCSPPMCPEGMPQAVTSCRSVCEQ</sequence>
<reference evidence="6" key="1">
    <citation type="submission" date="2021-06" db="EMBL/GenBank/DDBJ databases">
        <title>Parelaphostrongylus tenuis whole genome reference sequence.</title>
        <authorList>
            <person name="Garwood T.J."/>
            <person name="Larsen P.A."/>
            <person name="Fountain-Jones N.M."/>
            <person name="Garbe J.R."/>
            <person name="Macchietto M.G."/>
            <person name="Kania S.A."/>
            <person name="Gerhold R.W."/>
            <person name="Richards J.E."/>
            <person name="Wolf T.M."/>
        </authorList>
    </citation>
    <scope>NUCLEOTIDE SEQUENCE</scope>
    <source>
        <strain evidence="6">MNPRO001-30</strain>
        <tissue evidence="6">Meninges</tissue>
    </source>
</reference>
<proteinExistence type="predicted"/>
<evidence type="ECO:0000256" key="3">
    <source>
        <dbReference type="PROSITE-ProRule" id="PRU00090"/>
    </source>
</evidence>
<keyword evidence="7" id="KW-1185">Reference proteome</keyword>
<dbReference type="GO" id="GO:0060070">
    <property type="term" value="P:canonical Wnt signaling pathway"/>
    <property type="evidence" value="ECO:0007669"/>
    <property type="project" value="TreeGrafter"/>
</dbReference>
<evidence type="ECO:0000256" key="4">
    <source>
        <dbReference type="SAM" id="SignalP"/>
    </source>
</evidence>
<dbReference type="GO" id="GO:0017147">
    <property type="term" value="F:Wnt-protein binding"/>
    <property type="evidence" value="ECO:0007669"/>
    <property type="project" value="TreeGrafter"/>
</dbReference>
<accession>A0AAD5QUK3</accession>
<feature type="signal peptide" evidence="4">
    <location>
        <begin position="1"/>
        <end position="18"/>
    </location>
</feature>
<dbReference type="Proteomes" id="UP001196413">
    <property type="component" value="Unassembled WGS sequence"/>
</dbReference>
<keyword evidence="4" id="KW-0732">Signal</keyword>